<dbReference type="GO" id="GO:0003677">
    <property type="term" value="F:DNA binding"/>
    <property type="evidence" value="ECO:0007669"/>
    <property type="project" value="UniProtKB-KW"/>
</dbReference>
<reference evidence="7 8" key="1">
    <citation type="submission" date="2016-10" db="EMBL/GenBank/DDBJ databases">
        <title>Paenibacillus species isolates.</title>
        <authorList>
            <person name="Beno S.M."/>
        </authorList>
    </citation>
    <scope>NUCLEOTIDE SEQUENCE [LARGE SCALE GENOMIC DNA]</scope>
    <source>
        <strain evidence="7 8">FSL H7-0710</strain>
    </source>
</reference>
<evidence type="ECO:0000256" key="5">
    <source>
        <dbReference type="ARBA" id="ARBA00023172"/>
    </source>
</evidence>
<sequence>MYLFCDQSIDRFGYCIAENTNNEFQIHQYGVIKLDTRLDYFIRILSLQKMLNKLHDEWGIQAIVTEQIFHGVSSSTFMKLASLQFFIRHYCYNNCVSFELPLYVSTYRNKWAKSYYHLPEADKQAVYEWMKQWLNEGSDFTHDMSDAILMACFYGIQLQGLEKVGFVNSKLVNYDMRSI</sequence>
<comment type="caution">
    <text evidence="7">The sequence shown here is derived from an EMBL/GenBank/DDBJ whole genome shotgun (WGS) entry which is preliminary data.</text>
</comment>
<keyword evidence="4" id="KW-0238">DNA-binding</keyword>
<protein>
    <submittedName>
        <fullName evidence="7">Uncharacterized protein</fullName>
    </submittedName>
</protein>
<proteinExistence type="inferred from homology"/>
<dbReference type="Gene3D" id="3.30.420.10">
    <property type="entry name" value="Ribonuclease H-like superfamily/Ribonuclease H"/>
    <property type="match status" value="1"/>
</dbReference>
<dbReference type="AlphaFoldDB" id="A0A1R0XRF8"/>
<evidence type="ECO:0000256" key="2">
    <source>
        <dbReference type="ARBA" id="ARBA00022763"/>
    </source>
</evidence>
<organism evidence="7 8">
    <name type="scientific">Paenibacillus odorifer</name>
    <dbReference type="NCBI Taxonomy" id="189426"/>
    <lineage>
        <taxon>Bacteria</taxon>
        <taxon>Bacillati</taxon>
        <taxon>Bacillota</taxon>
        <taxon>Bacilli</taxon>
        <taxon>Bacillales</taxon>
        <taxon>Paenibacillaceae</taxon>
        <taxon>Paenibacillus</taxon>
    </lineage>
</organism>
<evidence type="ECO:0000256" key="4">
    <source>
        <dbReference type="ARBA" id="ARBA00023125"/>
    </source>
</evidence>
<evidence type="ECO:0000256" key="3">
    <source>
        <dbReference type="ARBA" id="ARBA00022842"/>
    </source>
</evidence>
<dbReference type="GO" id="GO:0004520">
    <property type="term" value="F:DNA endonuclease activity"/>
    <property type="evidence" value="ECO:0007669"/>
    <property type="project" value="InterPro"/>
</dbReference>
<dbReference type="GO" id="GO:0006281">
    <property type="term" value="P:DNA repair"/>
    <property type="evidence" value="ECO:0007669"/>
    <property type="project" value="UniProtKB-KW"/>
</dbReference>
<dbReference type="Proteomes" id="UP000187439">
    <property type="component" value="Unassembled WGS sequence"/>
</dbReference>
<comment type="similarity">
    <text evidence="1">Belongs to the RuvC family.</text>
</comment>
<evidence type="ECO:0000256" key="6">
    <source>
        <dbReference type="ARBA" id="ARBA00023204"/>
    </source>
</evidence>
<dbReference type="InterPro" id="IPR012337">
    <property type="entry name" value="RNaseH-like_sf"/>
</dbReference>
<dbReference type="InterPro" id="IPR002176">
    <property type="entry name" value="X-over_junc_endoDNase_RuvC"/>
</dbReference>
<evidence type="ECO:0000313" key="7">
    <source>
        <dbReference type="EMBL" id="OMD37527.1"/>
    </source>
</evidence>
<dbReference type="RefSeq" id="WP_076120583.1">
    <property type="nucleotide sequence ID" value="NZ_MPTC01000022.1"/>
</dbReference>
<evidence type="ECO:0000313" key="8">
    <source>
        <dbReference type="Proteomes" id="UP000187439"/>
    </source>
</evidence>
<dbReference type="EMBL" id="MPTC01000022">
    <property type="protein sequence ID" value="OMD37527.1"/>
    <property type="molecule type" value="Genomic_DNA"/>
</dbReference>
<keyword evidence="2" id="KW-0227">DNA damage</keyword>
<evidence type="ECO:0000256" key="1">
    <source>
        <dbReference type="ARBA" id="ARBA00009518"/>
    </source>
</evidence>
<dbReference type="InterPro" id="IPR036397">
    <property type="entry name" value="RNaseH_sf"/>
</dbReference>
<gene>
    <name evidence="7" type="ORF">BSK52_21265</name>
</gene>
<accession>A0A1R0XRF8</accession>
<name>A0A1R0XRF8_9BACL</name>
<keyword evidence="5" id="KW-0233">DNA recombination</keyword>
<keyword evidence="3" id="KW-0460">Magnesium</keyword>
<dbReference type="SUPFAM" id="SSF53098">
    <property type="entry name" value="Ribonuclease H-like"/>
    <property type="match status" value="1"/>
</dbReference>
<keyword evidence="6" id="KW-0234">DNA repair</keyword>
<dbReference type="Pfam" id="PF02075">
    <property type="entry name" value="RuvC"/>
    <property type="match status" value="1"/>
</dbReference>
<dbReference type="GO" id="GO:0006310">
    <property type="term" value="P:DNA recombination"/>
    <property type="evidence" value="ECO:0007669"/>
    <property type="project" value="UniProtKB-KW"/>
</dbReference>